<evidence type="ECO:0000259" key="7">
    <source>
        <dbReference type="Pfam" id="PF24517"/>
    </source>
</evidence>
<feature type="region of interest" description="Disordered" evidence="4">
    <location>
        <begin position="2049"/>
        <end position="2071"/>
    </location>
</feature>
<dbReference type="InterPro" id="IPR055372">
    <property type="entry name" value="CBM96"/>
</dbReference>
<evidence type="ECO:0000256" key="2">
    <source>
        <dbReference type="ARBA" id="ARBA00022525"/>
    </source>
</evidence>
<accession>A0A2N6PG61</accession>
<evidence type="ECO:0000256" key="3">
    <source>
        <dbReference type="ARBA" id="ARBA00022729"/>
    </source>
</evidence>
<sequence>MSWIGWWLVFWYVYANRWFAVVAGVCAFVLIPSMGLPNVVEPAVAASASSSAVVPVVSRPDLVSAQVSARAQGSRVEVEDARSVDSSTFANPDGTLTTEAYSGPIRVQDDSGAWVDVDTTLEETEGGYAPKAALNDVVVSDGGEGAFASVDVDAGDGESSTFGVEWDSELGEPVVSGSTATYEGVENPFGVDADLVVEVLKDSFSHSLVLNDRPEVSEPVELRLPLDAGEGEVAADDEGRIVVRSESGQRVLSAPTPLMWGAAEDDVSGGPTRIAEVETRIDLDGDRPVLVLSPDPGFLSDPGVQYPVTIDPTFGVSTDTWVDSKLKTSQRSSKELRVGTYDGGGRKYRSYVKFDVGSLKDGKVVDAKLRMFNYYSSTCKGGQVIEAKRITSGWDSAKITWDKQPSTTTDGMGTNTQALGYSSACKGGMVDFNVTKIVEAWTTGRQANYGLQIRARNESASTAWRRYRSANHVADKQDNRSEPHLVVTWNRTPGVPSTPQIRGAVRSGSSTFTAEKRPTFESVVKDPDGGSVKFDIEVKRDSGSGANAGSCTSGFVASGQKVSCRLNADLSDNATYVVRTRSWDGKLNSAWSGWTAFKTAQATPAKPVISCPGPYGNGSWHDRPPAEDVTCTVTAAGSGNAGPNRVEVDVDHKRTTVALSDGKASVKVSKAIGGHRIDARALNVTGKTSAWAGVYTFGYGTAGITGPADGTTTTSTIRLESSAPPKGAASAVSAKVYWRLAGSGEDDRSGWTEGSSLSVRDNGAAGVSVSHLWNTQEATVAADGTKLDPRRPALLEVQICYVFTGVSKQCTWSVQPVKVVRIAHAFGEDFPTSDAGPGQVALWTGEFNTSETDVSVPGYNGDLSISRSHSTYAGATDTVRGIFGPGWSATLDGDDEAGMAGLSVIDATRSEGIIALVDDEGEPLVFQQPSQRRIQSEPGAYIPADDDTKSSGVSLTIQGAGTGAKMLVTDDEGVVTTFTPVQVSADADTVWSPASVASPGKQGTTTFTKDAEGKITRVLAGSAPGVTCAATGALAKGCRALEIEYAKTTTATDPQHGDVAGQVKQIAYTGWDPAAQKVVTIPVAEYRYDGSKRLRTVTDPRSGLATDYTYTTVKHAIGPALGSVTPAGEKTWYFHYGTVDERMRLTKVTRDPVSGEGEAETQASFVYGLDPTAGGAGLPDMTADGVAAWGQETAPAHGFAVFAADQPTEGGSAAGIESGLWANADLTYTDASGYVLNTVSYGAGGWLPTRTQYDEKYNTIGQWDTAGLQAAKEARETNAEFDVSYFATVTRYNTDSAEKNGEVPVVPAGTVVTDVFEPVAEVVLPDGQKVPARKHVHTDYDEGAPNGGMKPAPAGQPEAAKQKYLLPTTVTIAAAAADAAHSDTSIAIPEDLAVITRTKNGYDPIDDAEVTGPTSGWTLGVPTTRTTVMNNDSDIVMRTRYDERGGVVEARQPKSDGKDPRTTLTEYYSADGTGVCGNRPEWAGLKCQASPGGTPESGPELASETITAYDVWLNPVTVREANGTATRETTTTYLPDGRTDTTATTTTGVDTHALPVTKTVYDKATGRATGTQALENGSVVSETATAFDSWGRATAYTNSQGETTRTEYVQTGKPGAGQVAKTTSPAGETTYGYDGTDANGKQERRGLLTSQTISKAGSYAAAYDSGGKLIRQTMPGGVEQTSSYDINGTMTGLTYAGTITNGEDTTTGAWLSWQIDTDVLDRTVRMRAPDGRSANADDAAGDLEYTYDPAGRLIQTIDRTGATSPLPDPGTGPGDTDDSGDGEEPSDPGISPEGTPPVDAAAPAGCVVRNYTFDANSNRTALTTAAGPECGTENAETVKKTWSHDDADRITGDYTYDQLGRITKLPAGDAPHPEHGDIGIEYFADDLAAKITQGDTSTAFTLDPEGRRSQETSTTGNNSTTLHRHYSDSSDNPGWVTTGNGDDTHTTRYESSIGGDLGITLETGGKTQLTVADPSGDTVATIDLPEGDTPASGINSWANYTEYGTPGTTTTAPNTGPVTYGWLGSKERATNTSGLILMGVRLYNTTTGRFTSPDPEEGGSPTPYAYPTDPINNTDLDGKKWTWRKGVRVAVIGAGVIGALACGAAIVCGIAVGAAAGFGAYAAMHAGKRSWRWRKAAKATAFGAASGIGWGGGARAVGMRFRSKSGLSVQFTKNRGARGTTFRWKNKKALGIHSHRFGHKNGKMSKIPFHLHYRTKRAGYKRHRPWQGGFR</sequence>
<comment type="caution">
    <text evidence="8">The sequence shown here is derived from an EMBL/GenBank/DDBJ whole genome shotgun (WGS) entry which is preliminary data.</text>
</comment>
<feature type="compositionally biased region" description="Polar residues" evidence="4">
    <location>
        <begin position="1911"/>
        <end position="1921"/>
    </location>
</feature>
<feature type="region of interest" description="Disordered" evidence="4">
    <location>
        <begin position="1613"/>
        <end position="1641"/>
    </location>
</feature>
<dbReference type="Proteomes" id="UP000235703">
    <property type="component" value="Unassembled WGS sequence"/>
</dbReference>
<dbReference type="EMBL" id="PNFZ01000005">
    <property type="protein sequence ID" value="PMB97679.1"/>
    <property type="molecule type" value="Genomic_DNA"/>
</dbReference>
<feature type="region of interest" description="Disordered" evidence="4">
    <location>
        <begin position="1760"/>
        <end position="1802"/>
    </location>
</feature>
<organism evidence="8 9">
    <name type="scientific">Brevibacterium luteolum</name>
    <dbReference type="NCBI Taxonomy" id="199591"/>
    <lineage>
        <taxon>Bacteria</taxon>
        <taxon>Bacillati</taxon>
        <taxon>Actinomycetota</taxon>
        <taxon>Actinomycetes</taxon>
        <taxon>Micrococcales</taxon>
        <taxon>Brevibacteriaceae</taxon>
        <taxon>Brevibacterium</taxon>
    </lineage>
</organism>
<gene>
    <name evidence="8" type="ORF">CJ198_09755</name>
</gene>
<keyword evidence="9" id="KW-1185">Reference proteome</keyword>
<evidence type="ECO:0000259" key="6">
    <source>
        <dbReference type="Pfam" id="PF20148"/>
    </source>
</evidence>
<feature type="transmembrane region" description="Helical" evidence="5">
    <location>
        <begin position="2091"/>
        <end position="2124"/>
    </location>
</feature>
<keyword evidence="5" id="KW-0472">Membrane</keyword>
<reference evidence="8 9" key="1">
    <citation type="submission" date="2017-09" db="EMBL/GenBank/DDBJ databases">
        <title>Bacterial strain isolated from the female urinary microbiota.</title>
        <authorList>
            <person name="Thomas-White K."/>
            <person name="Kumar N."/>
            <person name="Forster S."/>
            <person name="Putonti C."/>
            <person name="Lawley T."/>
            <person name="Wolfe A.J."/>
        </authorList>
    </citation>
    <scope>NUCLEOTIDE SEQUENCE [LARGE SCALE GENOMIC DNA]</scope>
    <source>
        <strain evidence="8 9">UMB0680</strain>
    </source>
</reference>
<dbReference type="GO" id="GO:0005576">
    <property type="term" value="C:extracellular region"/>
    <property type="evidence" value="ECO:0007669"/>
    <property type="project" value="UniProtKB-SubCell"/>
</dbReference>
<feature type="region of interest" description="Disordered" evidence="4">
    <location>
        <begin position="1898"/>
        <end position="1943"/>
    </location>
</feature>
<feature type="region of interest" description="Disordered" evidence="4">
    <location>
        <begin position="492"/>
        <end position="512"/>
    </location>
</feature>
<evidence type="ECO:0000256" key="5">
    <source>
        <dbReference type="SAM" id="Phobius"/>
    </source>
</evidence>
<keyword evidence="3" id="KW-0732">Signal</keyword>
<evidence type="ECO:0000256" key="1">
    <source>
        <dbReference type="ARBA" id="ARBA00004613"/>
    </source>
</evidence>
<dbReference type="Gene3D" id="2.60.120.970">
    <property type="match status" value="1"/>
</dbReference>
<feature type="domain" description="DUF6531" evidence="6">
    <location>
        <begin position="840"/>
        <end position="892"/>
    </location>
</feature>
<name>A0A2N6PG61_9MICO</name>
<feature type="compositionally biased region" description="Polar residues" evidence="4">
    <location>
        <begin position="1929"/>
        <end position="1941"/>
    </location>
</feature>
<comment type="subcellular location">
    <subcellularLocation>
        <location evidence="1">Secreted</location>
    </subcellularLocation>
</comment>
<proteinExistence type="predicted"/>
<evidence type="ECO:0000256" key="4">
    <source>
        <dbReference type="SAM" id="MobiDB-lite"/>
    </source>
</evidence>
<feature type="domain" description="Carbohydrate-binding module family 96" evidence="7">
    <location>
        <begin position="314"/>
        <end position="460"/>
    </location>
</feature>
<keyword evidence="2" id="KW-0964">Secreted</keyword>
<evidence type="ECO:0000313" key="9">
    <source>
        <dbReference type="Proteomes" id="UP000235703"/>
    </source>
</evidence>
<dbReference type="InterPro" id="IPR045351">
    <property type="entry name" value="DUF6531"/>
</dbReference>
<keyword evidence="5" id="KW-1133">Transmembrane helix</keyword>
<protein>
    <recommendedName>
        <fullName evidence="10">DNRLRE domain-containing protein</fullName>
    </recommendedName>
</protein>
<keyword evidence="5" id="KW-0812">Transmembrane</keyword>
<feature type="compositionally biased region" description="Acidic residues" evidence="4">
    <location>
        <begin position="1775"/>
        <end position="1786"/>
    </location>
</feature>
<evidence type="ECO:0000313" key="8">
    <source>
        <dbReference type="EMBL" id="PMB97679.1"/>
    </source>
</evidence>
<dbReference type="Pfam" id="PF24517">
    <property type="entry name" value="CBM96"/>
    <property type="match status" value="1"/>
</dbReference>
<dbReference type="NCBIfam" id="NF033679">
    <property type="entry name" value="DNRLRE_dom"/>
    <property type="match status" value="1"/>
</dbReference>
<dbReference type="Pfam" id="PF20148">
    <property type="entry name" value="DUF6531"/>
    <property type="match status" value="1"/>
</dbReference>
<dbReference type="InterPro" id="IPR022385">
    <property type="entry name" value="Rhs_assc_core"/>
</dbReference>
<dbReference type="Gene3D" id="2.180.10.10">
    <property type="entry name" value="RHS repeat-associated core"/>
    <property type="match status" value="1"/>
</dbReference>
<evidence type="ECO:0008006" key="10">
    <source>
        <dbReference type="Google" id="ProtNLM"/>
    </source>
</evidence>
<dbReference type="NCBIfam" id="TIGR03696">
    <property type="entry name" value="Rhs_assc_core"/>
    <property type="match status" value="1"/>
</dbReference>
<feature type="region of interest" description="Disordered" evidence="4">
    <location>
        <begin position="1338"/>
        <end position="1357"/>
    </location>
</feature>